<keyword evidence="8" id="KW-0406">Ion transport</keyword>
<keyword evidence="17" id="KW-0675">Receptor</keyword>
<keyword evidence="9 13" id="KW-0798">TonB box</keyword>
<evidence type="ECO:0000256" key="2">
    <source>
        <dbReference type="ARBA" id="ARBA00022448"/>
    </source>
</evidence>
<dbReference type="PANTHER" id="PTHR32552">
    <property type="entry name" value="FERRICHROME IRON RECEPTOR-RELATED"/>
    <property type="match status" value="1"/>
</dbReference>
<keyword evidence="6" id="KW-0732">Signal</keyword>
<keyword evidence="4" id="KW-0410">Iron transport</keyword>
<keyword evidence="11 12" id="KW-0998">Cell outer membrane</keyword>
<evidence type="ECO:0000256" key="8">
    <source>
        <dbReference type="ARBA" id="ARBA00023065"/>
    </source>
</evidence>
<keyword evidence="3 12" id="KW-1134">Transmembrane beta strand</keyword>
<evidence type="ECO:0000256" key="10">
    <source>
        <dbReference type="ARBA" id="ARBA00023136"/>
    </source>
</evidence>
<evidence type="ECO:0000256" key="12">
    <source>
        <dbReference type="PROSITE-ProRule" id="PRU01360"/>
    </source>
</evidence>
<evidence type="ECO:0000256" key="14">
    <source>
        <dbReference type="SAM" id="MobiDB-lite"/>
    </source>
</evidence>
<evidence type="ECO:0000256" key="6">
    <source>
        <dbReference type="ARBA" id="ARBA00022729"/>
    </source>
</evidence>
<keyword evidence="5 12" id="KW-0812">Transmembrane</keyword>
<sequence>MFLKSILHLTLSLLLAVLIIPDILAQSIRGRVLNAENDNPLAGATILETGTSNGTSTGRDGRFSITPESNTGSLTISYVGFSDEIIPIEEIERGSLLTVRLDPTTVLSGEVFVSALRVDDSTPIAYQNVNRGEIESRNLGQDIPYIINNTPSVVSTSDAGAGIGYTGIRIRGVDPGRINVTINGIPLNDSESHGVFWVNLPDLASSTQNIQIQRGVGTSTHGAGAFGATLNLQTALLNNTPYGRVTTGTGSFGTRKANVQLGSGLLDNGWQVEGRLSKIESDGYIDRASSDLRSFYLSAARHGNRSLLKADVFSGREVTYQAWNGVPEPILTGNAAQLESYISNLFLSEEDAQHWRNNLGNRRFNEFRYENQVDNYQQDHYQLHYSFMHNDSWVSNASLHYTYGRGYFEQFRRNDDLDTYGIAPVTVGGETVMESDIVRRRWLDNHFYGVVASTNIEQTQAWDLTLGGGYNEYDGDHFGEVIWARFAGNSDIGDRYYDNNGFKTDFNAYAKLNYYLNPSLNVYGDLQYRLVTYRFVGLRVDDNTGDITDVTQKDNLPFFNPKAGIVYRLADGHRAFASVSVGGKEPTRRDYVDTSIESRPDPERMIDYELGYNGTFSRFSAAVNLYYMQYRDQLILTGAVNDVGGYVRENVPDSYRAGIELQAGLRISSDLRWDGNLTLSRNKIDEYERFLDDFDQGGQQSRIFRDVDIAFSPSVISGSVLTFNRGSFEAEWNSRYVSRQYLDNTENRDRSIDPYWVNDLILNYGFSDIPYLSSLTASLQFNNLLNSNYVSNGYTFGWIAGGEEQFFNYYYPQAGRNVLFNLEIAF</sequence>
<keyword evidence="2 12" id="KW-0813">Transport</keyword>
<evidence type="ECO:0000256" key="9">
    <source>
        <dbReference type="ARBA" id="ARBA00023077"/>
    </source>
</evidence>
<dbReference type="Proteomes" id="UP000245533">
    <property type="component" value="Unassembled WGS sequence"/>
</dbReference>
<dbReference type="InterPro" id="IPR012910">
    <property type="entry name" value="Plug_dom"/>
</dbReference>
<feature type="domain" description="TonB-dependent receptor plug" evidence="16">
    <location>
        <begin position="121"/>
        <end position="228"/>
    </location>
</feature>
<proteinExistence type="inferred from homology"/>
<dbReference type="Pfam" id="PF07715">
    <property type="entry name" value="Plug"/>
    <property type="match status" value="1"/>
</dbReference>
<evidence type="ECO:0000259" key="15">
    <source>
        <dbReference type="Pfam" id="PF00593"/>
    </source>
</evidence>
<keyword evidence="7" id="KW-0408">Iron</keyword>
<evidence type="ECO:0000256" key="4">
    <source>
        <dbReference type="ARBA" id="ARBA00022496"/>
    </source>
</evidence>
<evidence type="ECO:0000256" key="1">
    <source>
        <dbReference type="ARBA" id="ARBA00004571"/>
    </source>
</evidence>
<evidence type="ECO:0000256" key="3">
    <source>
        <dbReference type="ARBA" id="ARBA00022452"/>
    </source>
</evidence>
<dbReference type="RefSeq" id="WP_109646942.1">
    <property type="nucleotide sequence ID" value="NZ_QGGB01000007.1"/>
</dbReference>
<dbReference type="PROSITE" id="PS52016">
    <property type="entry name" value="TONB_DEPENDENT_REC_3"/>
    <property type="match status" value="1"/>
</dbReference>
<name>A0A316TS58_9BACT</name>
<evidence type="ECO:0000256" key="5">
    <source>
        <dbReference type="ARBA" id="ARBA00022692"/>
    </source>
</evidence>
<comment type="subcellular location">
    <subcellularLocation>
        <location evidence="1 12">Cell outer membrane</location>
        <topology evidence="1 12">Multi-pass membrane protein</topology>
    </subcellularLocation>
</comment>
<evidence type="ECO:0000313" key="18">
    <source>
        <dbReference type="Proteomes" id="UP000245533"/>
    </source>
</evidence>
<evidence type="ECO:0000256" key="13">
    <source>
        <dbReference type="RuleBase" id="RU003357"/>
    </source>
</evidence>
<gene>
    <name evidence="17" type="ORF">DDZ15_09905</name>
</gene>
<dbReference type="InterPro" id="IPR010917">
    <property type="entry name" value="TonB_rcpt_CS"/>
</dbReference>
<dbReference type="PROSITE" id="PS01156">
    <property type="entry name" value="TONB_DEPENDENT_REC_2"/>
    <property type="match status" value="1"/>
</dbReference>
<dbReference type="InterPro" id="IPR008969">
    <property type="entry name" value="CarboxyPept-like_regulatory"/>
</dbReference>
<keyword evidence="18" id="KW-1185">Reference proteome</keyword>
<comment type="similarity">
    <text evidence="12 13">Belongs to the TonB-dependent receptor family.</text>
</comment>
<dbReference type="SUPFAM" id="SSF56935">
    <property type="entry name" value="Porins"/>
    <property type="match status" value="1"/>
</dbReference>
<comment type="caution">
    <text evidence="17">The sequence shown here is derived from an EMBL/GenBank/DDBJ whole genome shotgun (WGS) entry which is preliminary data.</text>
</comment>
<reference evidence="17 18" key="1">
    <citation type="submission" date="2018-05" db="EMBL/GenBank/DDBJ databases">
        <title>Rhodohalobacter halophilus gen. nov., sp. nov., a moderately halophilic member of the family Balneolaceae.</title>
        <authorList>
            <person name="Liu Z.-W."/>
        </authorList>
    </citation>
    <scope>NUCLEOTIDE SEQUENCE [LARGE SCALE GENOMIC DNA]</scope>
    <source>
        <strain evidence="17 18">8A47</strain>
    </source>
</reference>
<dbReference type="InterPro" id="IPR000531">
    <property type="entry name" value="Beta-barrel_TonB"/>
</dbReference>
<feature type="region of interest" description="Disordered" evidence="14">
    <location>
        <begin position="44"/>
        <end position="66"/>
    </location>
</feature>
<dbReference type="GO" id="GO:0009279">
    <property type="term" value="C:cell outer membrane"/>
    <property type="evidence" value="ECO:0007669"/>
    <property type="project" value="UniProtKB-SubCell"/>
</dbReference>
<dbReference type="GO" id="GO:0015344">
    <property type="term" value="F:siderophore uptake transmembrane transporter activity"/>
    <property type="evidence" value="ECO:0007669"/>
    <property type="project" value="TreeGrafter"/>
</dbReference>
<dbReference type="InterPro" id="IPR039426">
    <property type="entry name" value="TonB-dep_rcpt-like"/>
</dbReference>
<accession>A0A316TS58</accession>
<dbReference type="Gene3D" id="2.170.130.10">
    <property type="entry name" value="TonB-dependent receptor, plug domain"/>
    <property type="match status" value="1"/>
</dbReference>
<keyword evidence="10 12" id="KW-0472">Membrane</keyword>
<dbReference type="AlphaFoldDB" id="A0A316TS58"/>
<dbReference type="Gene3D" id="2.40.170.20">
    <property type="entry name" value="TonB-dependent receptor, beta-barrel domain"/>
    <property type="match status" value="1"/>
</dbReference>
<dbReference type="InterPro" id="IPR036942">
    <property type="entry name" value="Beta-barrel_TonB_sf"/>
</dbReference>
<dbReference type="Gene3D" id="2.60.40.1120">
    <property type="entry name" value="Carboxypeptidase-like, regulatory domain"/>
    <property type="match status" value="1"/>
</dbReference>
<dbReference type="Pfam" id="PF13715">
    <property type="entry name" value="CarbopepD_reg_2"/>
    <property type="match status" value="1"/>
</dbReference>
<evidence type="ECO:0000313" key="17">
    <source>
        <dbReference type="EMBL" id="PWN06149.1"/>
    </source>
</evidence>
<dbReference type="EMBL" id="QGGB01000007">
    <property type="protein sequence ID" value="PWN06149.1"/>
    <property type="molecule type" value="Genomic_DNA"/>
</dbReference>
<feature type="domain" description="TonB-dependent receptor-like beta-barrel" evidence="15">
    <location>
        <begin position="351"/>
        <end position="784"/>
    </location>
</feature>
<dbReference type="SUPFAM" id="SSF49464">
    <property type="entry name" value="Carboxypeptidase regulatory domain-like"/>
    <property type="match status" value="1"/>
</dbReference>
<feature type="compositionally biased region" description="Polar residues" evidence="14">
    <location>
        <begin position="48"/>
        <end position="58"/>
    </location>
</feature>
<evidence type="ECO:0000256" key="7">
    <source>
        <dbReference type="ARBA" id="ARBA00023004"/>
    </source>
</evidence>
<evidence type="ECO:0000259" key="16">
    <source>
        <dbReference type="Pfam" id="PF07715"/>
    </source>
</evidence>
<dbReference type="InterPro" id="IPR037066">
    <property type="entry name" value="Plug_dom_sf"/>
</dbReference>
<dbReference type="Pfam" id="PF00593">
    <property type="entry name" value="TonB_dep_Rec_b-barrel"/>
    <property type="match status" value="1"/>
</dbReference>
<dbReference type="PANTHER" id="PTHR32552:SF68">
    <property type="entry name" value="FERRICHROME OUTER MEMBRANE TRANSPORTER_PHAGE RECEPTOR"/>
    <property type="match status" value="1"/>
</dbReference>
<dbReference type="OrthoDB" id="9761152at2"/>
<organism evidence="17 18">
    <name type="scientific">Rhodohalobacter mucosus</name>
    <dbReference type="NCBI Taxonomy" id="2079485"/>
    <lineage>
        <taxon>Bacteria</taxon>
        <taxon>Pseudomonadati</taxon>
        <taxon>Balneolota</taxon>
        <taxon>Balneolia</taxon>
        <taxon>Balneolales</taxon>
        <taxon>Balneolaceae</taxon>
        <taxon>Rhodohalobacter</taxon>
    </lineage>
</organism>
<evidence type="ECO:0000256" key="11">
    <source>
        <dbReference type="ARBA" id="ARBA00023237"/>
    </source>
</evidence>
<protein>
    <submittedName>
        <fullName evidence="17">TonB-dependent receptor</fullName>
    </submittedName>
</protein>